<keyword evidence="5" id="KW-0472">Membrane</keyword>
<accession>A0AAD7P2U8</accession>
<keyword evidence="4" id="KW-0560">Oxidoreductase</keyword>
<protein>
    <recommendedName>
        <fullName evidence="6">NADH:flavin oxidoreductase/NADH oxidase N-terminal domain-containing protein</fullName>
    </recommendedName>
</protein>
<dbReference type="InterPro" id="IPR001155">
    <property type="entry name" value="OxRdtase_FMN_N"/>
</dbReference>
<feature type="transmembrane region" description="Helical" evidence="5">
    <location>
        <begin position="402"/>
        <end position="418"/>
    </location>
</feature>
<evidence type="ECO:0000256" key="5">
    <source>
        <dbReference type="SAM" id="Phobius"/>
    </source>
</evidence>
<dbReference type="Gene3D" id="3.20.20.70">
    <property type="entry name" value="Aldolase class I"/>
    <property type="match status" value="1"/>
</dbReference>
<sequence length="488" mass="53354">MPPDGDDPIFSPIALPSGRILSNRLVKVALYEHLAKFFGGPPNRFHLELYRKWSAYDWGMIFTGNVQVSPEHICLARDLVLPSGFSEEQLKPFRELAAVMHGEQDEKPVAIMQLSHAGRQSPNILGGRFPFVPPLGPSSIRLGSSLKNNGIISELLHRVMFQIPRVMSLDDIDQVADAFVRGAKLAALTDYDGVELHVAHGYLLAQFMSPKSNVRTDEYSCSPSNALRLLNRIVLAIRAAVPPNFILGLKINAADYAESEITGEASSLDHIRTIAGWGLVDFIEISGGDYEKPDFMTTSTSPSARQTIFAEFSTHALRVVESIPRAPLILLTGGLTAPAQLYSALSFRHTHLLGLGRSAVLCPDLPQLLKERPSNGLFAPQPDLSIGTSALGDFVFARLPRIRLLGAGVAMAWYIVALRRLTSGTASVRPDYAVSGFGGLFWMWAWFGPEVSAFSRFRTMLALTICVVGASLLVLGRDLKFFARTGIV</sequence>
<evidence type="ECO:0000259" key="6">
    <source>
        <dbReference type="Pfam" id="PF00724"/>
    </source>
</evidence>
<evidence type="ECO:0000256" key="1">
    <source>
        <dbReference type="ARBA" id="ARBA00005979"/>
    </source>
</evidence>
<dbReference type="PANTHER" id="PTHR43656:SF2">
    <property type="entry name" value="BINDING OXIDOREDUCTASE, PUTATIVE (AFU_ORTHOLOGUE AFUA_2G08260)-RELATED"/>
    <property type="match status" value="1"/>
</dbReference>
<name>A0AAD7P2U8_9AGAR</name>
<proteinExistence type="inferred from homology"/>
<dbReference type="SUPFAM" id="SSF51395">
    <property type="entry name" value="FMN-linked oxidoreductases"/>
    <property type="match status" value="1"/>
</dbReference>
<dbReference type="Pfam" id="PF00724">
    <property type="entry name" value="Oxidored_FMN"/>
    <property type="match status" value="1"/>
</dbReference>
<dbReference type="PANTHER" id="PTHR43656">
    <property type="entry name" value="BINDING OXIDOREDUCTASE, PUTATIVE (AFU_ORTHOLOGUE AFUA_2G08260)-RELATED"/>
    <property type="match status" value="1"/>
</dbReference>
<evidence type="ECO:0000313" key="8">
    <source>
        <dbReference type="Proteomes" id="UP001215280"/>
    </source>
</evidence>
<dbReference type="GO" id="GO:0016491">
    <property type="term" value="F:oxidoreductase activity"/>
    <property type="evidence" value="ECO:0007669"/>
    <property type="project" value="UniProtKB-KW"/>
</dbReference>
<keyword evidence="2" id="KW-0285">Flavoprotein</keyword>
<gene>
    <name evidence="7" type="ORF">DFH07DRAFT_787334</name>
</gene>
<reference evidence="7" key="1">
    <citation type="submission" date="2023-03" db="EMBL/GenBank/DDBJ databases">
        <title>Massive genome expansion in bonnet fungi (Mycena s.s.) driven by repeated elements and novel gene families across ecological guilds.</title>
        <authorList>
            <consortium name="Lawrence Berkeley National Laboratory"/>
            <person name="Harder C.B."/>
            <person name="Miyauchi S."/>
            <person name="Viragh M."/>
            <person name="Kuo A."/>
            <person name="Thoen E."/>
            <person name="Andreopoulos B."/>
            <person name="Lu D."/>
            <person name="Skrede I."/>
            <person name="Drula E."/>
            <person name="Henrissat B."/>
            <person name="Morin E."/>
            <person name="Kohler A."/>
            <person name="Barry K."/>
            <person name="LaButti K."/>
            <person name="Morin E."/>
            <person name="Salamov A."/>
            <person name="Lipzen A."/>
            <person name="Mereny Z."/>
            <person name="Hegedus B."/>
            <person name="Baldrian P."/>
            <person name="Stursova M."/>
            <person name="Weitz H."/>
            <person name="Taylor A."/>
            <person name="Grigoriev I.V."/>
            <person name="Nagy L.G."/>
            <person name="Martin F."/>
            <person name="Kauserud H."/>
        </authorList>
    </citation>
    <scope>NUCLEOTIDE SEQUENCE</scope>
    <source>
        <strain evidence="7">CBHHK188m</strain>
    </source>
</reference>
<comment type="caution">
    <text evidence="7">The sequence shown here is derived from an EMBL/GenBank/DDBJ whole genome shotgun (WGS) entry which is preliminary data.</text>
</comment>
<keyword evidence="5" id="KW-1133">Transmembrane helix</keyword>
<evidence type="ECO:0000313" key="7">
    <source>
        <dbReference type="EMBL" id="KAJ7785279.1"/>
    </source>
</evidence>
<keyword evidence="8" id="KW-1185">Reference proteome</keyword>
<evidence type="ECO:0000256" key="3">
    <source>
        <dbReference type="ARBA" id="ARBA00022643"/>
    </source>
</evidence>
<keyword evidence="5" id="KW-0812">Transmembrane</keyword>
<dbReference type="InterPro" id="IPR013785">
    <property type="entry name" value="Aldolase_TIM"/>
</dbReference>
<evidence type="ECO:0000256" key="2">
    <source>
        <dbReference type="ARBA" id="ARBA00022630"/>
    </source>
</evidence>
<feature type="transmembrane region" description="Helical" evidence="5">
    <location>
        <begin position="430"/>
        <end position="447"/>
    </location>
</feature>
<dbReference type="GO" id="GO:0010181">
    <property type="term" value="F:FMN binding"/>
    <property type="evidence" value="ECO:0007669"/>
    <property type="project" value="InterPro"/>
</dbReference>
<dbReference type="AlphaFoldDB" id="A0AAD7P2U8"/>
<keyword evidence="3" id="KW-0288">FMN</keyword>
<feature type="domain" description="NADH:flavin oxidoreductase/NADH oxidase N-terminal" evidence="6">
    <location>
        <begin position="9"/>
        <end position="371"/>
    </location>
</feature>
<dbReference type="InterPro" id="IPR051799">
    <property type="entry name" value="NADH_flavin_oxidoreductase"/>
</dbReference>
<feature type="transmembrane region" description="Helical" evidence="5">
    <location>
        <begin position="459"/>
        <end position="476"/>
    </location>
</feature>
<organism evidence="7 8">
    <name type="scientific">Mycena maculata</name>
    <dbReference type="NCBI Taxonomy" id="230809"/>
    <lineage>
        <taxon>Eukaryota</taxon>
        <taxon>Fungi</taxon>
        <taxon>Dikarya</taxon>
        <taxon>Basidiomycota</taxon>
        <taxon>Agaricomycotina</taxon>
        <taxon>Agaricomycetes</taxon>
        <taxon>Agaricomycetidae</taxon>
        <taxon>Agaricales</taxon>
        <taxon>Marasmiineae</taxon>
        <taxon>Mycenaceae</taxon>
        <taxon>Mycena</taxon>
    </lineage>
</organism>
<evidence type="ECO:0000256" key="4">
    <source>
        <dbReference type="ARBA" id="ARBA00023002"/>
    </source>
</evidence>
<dbReference type="Proteomes" id="UP001215280">
    <property type="component" value="Unassembled WGS sequence"/>
</dbReference>
<comment type="similarity">
    <text evidence="1">Belongs to the NADH:flavin oxidoreductase/NADH oxidase family.</text>
</comment>
<dbReference type="EMBL" id="JARJLG010000001">
    <property type="protein sequence ID" value="KAJ7785279.1"/>
    <property type="molecule type" value="Genomic_DNA"/>
</dbReference>